<dbReference type="Gene3D" id="1.10.3720.10">
    <property type="entry name" value="MetI-like"/>
    <property type="match status" value="1"/>
</dbReference>
<keyword evidence="2 7" id="KW-0813">Transport</keyword>
<dbReference type="CDD" id="cd06261">
    <property type="entry name" value="TM_PBP2"/>
    <property type="match status" value="1"/>
</dbReference>
<evidence type="ECO:0000256" key="4">
    <source>
        <dbReference type="ARBA" id="ARBA00022692"/>
    </source>
</evidence>
<organism evidence="9 10">
    <name type="scientific">Tengunoibacter tsumagoiensis</name>
    <dbReference type="NCBI Taxonomy" id="2014871"/>
    <lineage>
        <taxon>Bacteria</taxon>
        <taxon>Bacillati</taxon>
        <taxon>Chloroflexota</taxon>
        <taxon>Ktedonobacteria</taxon>
        <taxon>Ktedonobacterales</taxon>
        <taxon>Dictyobacteraceae</taxon>
        <taxon>Tengunoibacter</taxon>
    </lineage>
</organism>
<keyword evidence="4 7" id="KW-0812">Transmembrane</keyword>
<gene>
    <name evidence="9" type="ORF">KTT_44660</name>
</gene>
<evidence type="ECO:0000256" key="5">
    <source>
        <dbReference type="ARBA" id="ARBA00022989"/>
    </source>
</evidence>
<keyword evidence="3" id="KW-1003">Cell membrane</keyword>
<feature type="domain" description="ABC transmembrane type-1" evidence="8">
    <location>
        <begin position="103"/>
        <end position="315"/>
    </location>
</feature>
<dbReference type="SUPFAM" id="SSF161098">
    <property type="entry name" value="MetI-like"/>
    <property type="match status" value="1"/>
</dbReference>
<feature type="transmembrane region" description="Helical" evidence="7">
    <location>
        <begin position="191"/>
        <end position="213"/>
    </location>
</feature>
<evidence type="ECO:0000256" key="2">
    <source>
        <dbReference type="ARBA" id="ARBA00022448"/>
    </source>
</evidence>
<dbReference type="AlphaFoldDB" id="A0A402A633"/>
<dbReference type="PANTHER" id="PTHR30193">
    <property type="entry name" value="ABC TRANSPORTER PERMEASE PROTEIN"/>
    <property type="match status" value="1"/>
</dbReference>
<dbReference type="InterPro" id="IPR051393">
    <property type="entry name" value="ABC_transporter_permease"/>
</dbReference>
<dbReference type="GO" id="GO:0055085">
    <property type="term" value="P:transmembrane transport"/>
    <property type="evidence" value="ECO:0007669"/>
    <property type="project" value="InterPro"/>
</dbReference>
<evidence type="ECO:0000313" key="10">
    <source>
        <dbReference type="Proteomes" id="UP000287352"/>
    </source>
</evidence>
<dbReference type="OrthoDB" id="9778687at2"/>
<evidence type="ECO:0000256" key="1">
    <source>
        <dbReference type="ARBA" id="ARBA00004651"/>
    </source>
</evidence>
<sequence>MALRLMDDRHVRQDQSVRARPNMWRKKVFPYLCLAPTVILMAVLIVYPLLNAMEYSFTNANDGNIERHIGVITIPATYKFVGLQNFINILAGKAYSISFGTLLLQTVLWVVVSVVFHFIIGLGLALLLNRHIRFRGVYRAAMMIPWAMPQYVTAFGWSFILNQNYGIINQVLLAIGRSPIPWTLDVGWARFALLGVNIWLGFPFYVVTLLGGLQNIPVELSEAAVIDGAGFWQRLRYIIAPLLRPVASLTVLLDIIWTFNFFSIIYFITRGAPNGGTDTITSFAYENPIQSHFFGLGSAYAMLILIILLIITVLYVRLLRIQKGVE</sequence>
<dbReference type="EMBL" id="BIFR01000002">
    <property type="protein sequence ID" value="GCE14607.1"/>
    <property type="molecule type" value="Genomic_DNA"/>
</dbReference>
<comment type="caution">
    <text evidence="9">The sequence shown here is derived from an EMBL/GenBank/DDBJ whole genome shotgun (WGS) entry which is preliminary data.</text>
</comment>
<dbReference type="PROSITE" id="PS50928">
    <property type="entry name" value="ABC_TM1"/>
    <property type="match status" value="1"/>
</dbReference>
<proteinExistence type="inferred from homology"/>
<evidence type="ECO:0000256" key="6">
    <source>
        <dbReference type="ARBA" id="ARBA00023136"/>
    </source>
</evidence>
<evidence type="ECO:0000313" key="9">
    <source>
        <dbReference type="EMBL" id="GCE14607.1"/>
    </source>
</evidence>
<feature type="transmembrane region" description="Helical" evidence="7">
    <location>
        <begin position="107"/>
        <end position="128"/>
    </location>
</feature>
<comment type="subcellular location">
    <subcellularLocation>
        <location evidence="1 7">Cell membrane</location>
        <topology evidence="1 7">Multi-pass membrane protein</topology>
    </subcellularLocation>
</comment>
<dbReference type="InterPro" id="IPR035906">
    <property type="entry name" value="MetI-like_sf"/>
</dbReference>
<dbReference type="Pfam" id="PF00528">
    <property type="entry name" value="BPD_transp_1"/>
    <property type="match status" value="1"/>
</dbReference>
<accession>A0A402A633</accession>
<feature type="transmembrane region" description="Helical" evidence="7">
    <location>
        <begin position="289"/>
        <end position="316"/>
    </location>
</feature>
<keyword evidence="6 7" id="KW-0472">Membrane</keyword>
<dbReference type="RefSeq" id="WP_126582161.1">
    <property type="nucleotide sequence ID" value="NZ_BIFR01000002.1"/>
</dbReference>
<dbReference type="PANTHER" id="PTHR30193:SF37">
    <property type="entry name" value="INNER MEMBRANE ABC TRANSPORTER PERMEASE PROTEIN YCJO"/>
    <property type="match status" value="1"/>
</dbReference>
<feature type="transmembrane region" description="Helical" evidence="7">
    <location>
        <begin position="140"/>
        <end position="160"/>
    </location>
</feature>
<evidence type="ECO:0000259" key="8">
    <source>
        <dbReference type="PROSITE" id="PS50928"/>
    </source>
</evidence>
<dbReference type="GO" id="GO:0005886">
    <property type="term" value="C:plasma membrane"/>
    <property type="evidence" value="ECO:0007669"/>
    <property type="project" value="UniProtKB-SubCell"/>
</dbReference>
<feature type="transmembrane region" description="Helical" evidence="7">
    <location>
        <begin position="28"/>
        <end position="50"/>
    </location>
</feature>
<feature type="transmembrane region" description="Helical" evidence="7">
    <location>
        <begin position="246"/>
        <end position="269"/>
    </location>
</feature>
<evidence type="ECO:0000256" key="7">
    <source>
        <dbReference type="RuleBase" id="RU363032"/>
    </source>
</evidence>
<name>A0A402A633_9CHLR</name>
<keyword evidence="5 7" id="KW-1133">Transmembrane helix</keyword>
<dbReference type="Proteomes" id="UP000287352">
    <property type="component" value="Unassembled WGS sequence"/>
</dbReference>
<keyword evidence="10" id="KW-1185">Reference proteome</keyword>
<evidence type="ECO:0000256" key="3">
    <source>
        <dbReference type="ARBA" id="ARBA00022475"/>
    </source>
</evidence>
<dbReference type="InterPro" id="IPR000515">
    <property type="entry name" value="MetI-like"/>
</dbReference>
<protein>
    <submittedName>
        <fullName evidence="9">ABC transporter permease</fullName>
    </submittedName>
</protein>
<reference evidence="10" key="1">
    <citation type="submission" date="2018-12" db="EMBL/GenBank/DDBJ databases">
        <title>Tengunoibacter tsumagoiensis gen. nov., sp. nov., Dictyobacter kobayashii sp. nov., D. alpinus sp. nov., and D. joshuensis sp. nov. and description of Dictyobacteraceae fam. nov. within the order Ktedonobacterales isolated from Tengu-no-mugimeshi.</title>
        <authorList>
            <person name="Wang C.M."/>
            <person name="Zheng Y."/>
            <person name="Sakai Y."/>
            <person name="Toyoda A."/>
            <person name="Minakuchi Y."/>
            <person name="Abe K."/>
            <person name="Yokota A."/>
            <person name="Yabe S."/>
        </authorList>
    </citation>
    <scope>NUCLEOTIDE SEQUENCE [LARGE SCALE GENOMIC DNA]</scope>
    <source>
        <strain evidence="10">Uno3</strain>
    </source>
</reference>
<dbReference type="SUPFAM" id="SSF160964">
    <property type="entry name" value="MalF N-terminal region-like"/>
    <property type="match status" value="1"/>
</dbReference>
<comment type="similarity">
    <text evidence="7">Belongs to the binding-protein-dependent transport system permease family.</text>
</comment>